<dbReference type="AlphaFoldDB" id="A0A7J7TU33"/>
<feature type="compositionally biased region" description="Acidic residues" evidence="1">
    <location>
        <begin position="32"/>
        <end position="45"/>
    </location>
</feature>
<feature type="compositionally biased region" description="Low complexity" evidence="1">
    <location>
        <begin position="46"/>
        <end position="58"/>
    </location>
</feature>
<accession>A0A7J7TU33</accession>
<dbReference type="Proteomes" id="UP000527355">
    <property type="component" value="Unassembled WGS sequence"/>
</dbReference>
<evidence type="ECO:0000313" key="3">
    <source>
        <dbReference type="Proteomes" id="UP000527355"/>
    </source>
</evidence>
<dbReference type="GO" id="GO:0005854">
    <property type="term" value="C:nascent polypeptide-associated complex"/>
    <property type="evidence" value="ECO:0007669"/>
    <property type="project" value="InterPro"/>
</dbReference>
<proteinExistence type="predicted"/>
<evidence type="ECO:0000256" key="1">
    <source>
        <dbReference type="SAM" id="MobiDB-lite"/>
    </source>
</evidence>
<comment type="caution">
    <text evidence="2">The sequence shown here is derived from an EMBL/GenBank/DDBJ whole genome shotgun (WGS) entry which is preliminary data.</text>
</comment>
<keyword evidence="3" id="KW-1185">Reference proteome</keyword>
<reference evidence="2 3" key="1">
    <citation type="journal article" date="2020" name="Nature">
        <title>Six reference-quality genomes reveal evolution of bat adaptations.</title>
        <authorList>
            <person name="Jebb D."/>
            <person name="Huang Z."/>
            <person name="Pippel M."/>
            <person name="Hughes G.M."/>
            <person name="Lavrichenko K."/>
            <person name="Devanna P."/>
            <person name="Winkler S."/>
            <person name="Jermiin L.S."/>
            <person name="Skirmuntt E.C."/>
            <person name="Katzourakis A."/>
            <person name="Burkitt-Gray L."/>
            <person name="Ray D.A."/>
            <person name="Sullivan K.A.M."/>
            <person name="Roscito J.G."/>
            <person name="Kirilenko B.M."/>
            <person name="Davalos L.M."/>
            <person name="Corthals A.P."/>
            <person name="Power M.L."/>
            <person name="Jones G."/>
            <person name="Ransome R.D."/>
            <person name="Dechmann D.K.N."/>
            <person name="Locatelli A.G."/>
            <person name="Puechmaille S.J."/>
            <person name="Fedrigo O."/>
            <person name="Jarvis E.D."/>
            <person name="Hiller M."/>
            <person name="Vernes S.C."/>
            <person name="Myers E.W."/>
            <person name="Teeling E.C."/>
        </authorList>
    </citation>
    <scope>NUCLEOTIDE SEQUENCE [LARGE SCALE GENOMIC DNA]</scope>
    <source>
        <strain evidence="2">MMyoMyo1</strain>
        <tissue evidence="2">Flight muscle</tissue>
    </source>
</reference>
<evidence type="ECO:0000313" key="2">
    <source>
        <dbReference type="EMBL" id="KAF6304091.1"/>
    </source>
</evidence>
<name>A0A7J7TU33_MYOMY</name>
<dbReference type="VEuPathDB" id="HostDB:LOC118678872"/>
<organism evidence="2 3">
    <name type="scientific">Myotis myotis</name>
    <name type="common">Greater mouse-eared bat</name>
    <name type="synonym">Vespertilio myotis</name>
    <dbReference type="NCBI Taxonomy" id="51298"/>
    <lineage>
        <taxon>Eukaryota</taxon>
        <taxon>Metazoa</taxon>
        <taxon>Chordata</taxon>
        <taxon>Craniata</taxon>
        <taxon>Vertebrata</taxon>
        <taxon>Euteleostomi</taxon>
        <taxon>Mammalia</taxon>
        <taxon>Eutheria</taxon>
        <taxon>Laurasiatheria</taxon>
        <taxon>Chiroptera</taxon>
        <taxon>Yangochiroptera</taxon>
        <taxon>Vespertilionidae</taxon>
        <taxon>Myotis</taxon>
    </lineage>
</organism>
<sequence>MPGEPSLHTETISPSEQELPQLQADTRSGTDSDSDESVPELEEQDSTQATDQQAAATEIGEEPVSKAKQSQNVKKAWEAMSKLGLPNRL</sequence>
<protein>
    <submittedName>
        <fullName evidence="2">Uncharacterized protein</fullName>
    </submittedName>
</protein>
<gene>
    <name evidence="2" type="ORF">mMyoMyo1_013639</name>
</gene>
<feature type="region of interest" description="Disordered" evidence="1">
    <location>
        <begin position="1"/>
        <end position="73"/>
    </location>
</feature>
<dbReference type="InterPro" id="IPR016641">
    <property type="entry name" value="EGD2/NACA0like"/>
</dbReference>
<feature type="compositionally biased region" description="Polar residues" evidence="1">
    <location>
        <begin position="8"/>
        <end position="31"/>
    </location>
</feature>
<dbReference type="PANTHER" id="PTHR21713">
    <property type="entry name" value="NASCENT POLYPEPTIDE ASSOCIATED COMPLEX ALPHA SUBUNIT-RELATED"/>
    <property type="match status" value="1"/>
</dbReference>
<dbReference type="EMBL" id="JABWUV010000015">
    <property type="protein sequence ID" value="KAF6304091.1"/>
    <property type="molecule type" value="Genomic_DNA"/>
</dbReference>